<dbReference type="STRING" id="381306.AN478_00030"/>
<dbReference type="Pfam" id="PF07876">
    <property type="entry name" value="Dabb"/>
    <property type="match status" value="1"/>
</dbReference>
<feature type="domain" description="Stress-response A/B barrel" evidence="1">
    <location>
        <begin position="2"/>
        <end position="98"/>
    </location>
</feature>
<dbReference type="Gene3D" id="3.30.70.100">
    <property type="match status" value="1"/>
</dbReference>
<organism evidence="2 3">
    <name type="scientific">Thiohalorhabdus denitrificans</name>
    <dbReference type="NCBI Taxonomy" id="381306"/>
    <lineage>
        <taxon>Bacteria</taxon>
        <taxon>Pseudomonadati</taxon>
        <taxon>Pseudomonadota</taxon>
        <taxon>Gammaproteobacteria</taxon>
        <taxon>Thiohalorhabdales</taxon>
        <taxon>Thiohalorhabdaceae</taxon>
        <taxon>Thiohalorhabdus</taxon>
    </lineage>
</organism>
<dbReference type="EMBL" id="FMUN01000011">
    <property type="protein sequence ID" value="SCY66552.1"/>
    <property type="molecule type" value="Genomic_DNA"/>
</dbReference>
<name>A0A0N8PNM3_9GAMM</name>
<dbReference type="PANTHER" id="PTHR37832">
    <property type="entry name" value="BLL2683 PROTEIN"/>
    <property type="match status" value="1"/>
</dbReference>
<dbReference type="PROSITE" id="PS51502">
    <property type="entry name" value="S_R_A_B_BARREL"/>
    <property type="match status" value="1"/>
</dbReference>
<dbReference type="InterPro" id="IPR011008">
    <property type="entry name" value="Dimeric_a/b-barrel"/>
</dbReference>
<sequence>MVKHIVMWRLKDQAQGNSRSANAELVKEKLEALEGRIPGLLKVEVGLDFSATESSADVVLYTELESREALEAYQVHPEHEAVKAFIGEVTAERWVVDYEV</sequence>
<accession>A0A0N8PNM3</accession>
<dbReference type="OrthoDB" id="9808130at2"/>
<dbReference type="InterPro" id="IPR013097">
    <property type="entry name" value="Dabb"/>
</dbReference>
<evidence type="ECO:0000313" key="2">
    <source>
        <dbReference type="EMBL" id="SCY66552.1"/>
    </source>
</evidence>
<dbReference type="AlphaFoldDB" id="A0A0N8PNM3"/>
<proteinExistence type="predicted"/>
<reference evidence="3" key="1">
    <citation type="submission" date="2016-10" db="EMBL/GenBank/DDBJ databases">
        <authorList>
            <person name="Varghese N."/>
        </authorList>
    </citation>
    <scope>NUCLEOTIDE SEQUENCE [LARGE SCALE GENOMIC DNA]</scope>
    <source>
        <strain evidence="3">HL 19</strain>
    </source>
</reference>
<evidence type="ECO:0000313" key="3">
    <source>
        <dbReference type="Proteomes" id="UP000183104"/>
    </source>
</evidence>
<gene>
    <name evidence="2" type="ORF">SAMN05661077_0081</name>
</gene>
<dbReference type="SUPFAM" id="SSF54909">
    <property type="entry name" value="Dimeric alpha+beta barrel"/>
    <property type="match status" value="1"/>
</dbReference>
<dbReference type="RefSeq" id="WP_054964583.1">
    <property type="nucleotide sequence ID" value="NZ_FMUN01000011.1"/>
</dbReference>
<keyword evidence="3" id="KW-1185">Reference proteome</keyword>
<protein>
    <submittedName>
        <fullName evidence="2">Stress responsive A/B Barrel Domain</fullName>
    </submittedName>
</protein>
<dbReference type="SMART" id="SM00886">
    <property type="entry name" value="Dabb"/>
    <property type="match status" value="1"/>
</dbReference>
<evidence type="ECO:0000259" key="1">
    <source>
        <dbReference type="PROSITE" id="PS51502"/>
    </source>
</evidence>
<dbReference type="PANTHER" id="PTHR37832:SF1">
    <property type="entry name" value="STRESS-RESPONSE A_B BARREL DOMAIN-CONTAINING PROTEIN"/>
    <property type="match status" value="1"/>
</dbReference>
<dbReference type="Proteomes" id="UP000183104">
    <property type="component" value="Unassembled WGS sequence"/>
</dbReference>